<accession>A0A4R0IMC7</accession>
<dbReference type="CDD" id="cd01637">
    <property type="entry name" value="IMPase_like"/>
    <property type="match status" value="1"/>
</dbReference>
<reference evidence="2 3" key="1">
    <citation type="submission" date="2019-02" db="EMBL/GenBank/DDBJ databases">
        <title>Kribbella capetownensis sp. nov. and Kribbella speibonae sp. nov., isolated from soil.</title>
        <authorList>
            <person name="Curtis S.M."/>
            <person name="Norton I."/>
            <person name="Everest G.J."/>
            <person name="Meyers P.R."/>
        </authorList>
    </citation>
    <scope>NUCLEOTIDE SEQUENCE [LARGE SCALE GENOMIC DNA]</scope>
    <source>
        <strain evidence="2 3">DSM 27082</strain>
    </source>
</reference>
<dbReference type="AlphaFoldDB" id="A0A4R0IMC7"/>
<dbReference type="OrthoDB" id="9772456at2"/>
<dbReference type="GO" id="GO:0006020">
    <property type="term" value="P:inositol metabolic process"/>
    <property type="evidence" value="ECO:0007669"/>
    <property type="project" value="TreeGrafter"/>
</dbReference>
<feature type="binding site" evidence="1">
    <location>
        <position position="65"/>
    </location>
    <ligand>
        <name>Mg(2+)</name>
        <dbReference type="ChEBI" id="CHEBI:18420"/>
        <label>1</label>
        <note>catalytic</note>
    </ligand>
</feature>
<sequence length="261" mass="26832">MSSDLEVAIAAAAAGAAVVRSKYGTVVARHDKSATDFATDADLAAERAILDVIQGARPGDAVLGEEYGASGDADASRRWMVDPLCGTLNFAAGTPLFSVNVALQVSGTATVAAIADPVSGEIFWTDGEGANVRRDGSDLALVPSADSLLVDVNLDPITDGGFLGSRLLADPGMRAVFGQRVLSTTLAVAWVAARRRTAYVTDGNLRDSVHFTAGLALCRAAGCVVTDLRGGPLHDGPGVIATADEKTHTILLELVAPHLPD</sequence>
<dbReference type="Proteomes" id="UP000292695">
    <property type="component" value="Unassembled WGS sequence"/>
</dbReference>
<dbReference type="PANTHER" id="PTHR20854">
    <property type="entry name" value="INOSITOL MONOPHOSPHATASE"/>
    <property type="match status" value="1"/>
</dbReference>
<evidence type="ECO:0000256" key="1">
    <source>
        <dbReference type="PIRSR" id="PIRSR600760-2"/>
    </source>
</evidence>
<dbReference type="GO" id="GO:0007165">
    <property type="term" value="P:signal transduction"/>
    <property type="evidence" value="ECO:0007669"/>
    <property type="project" value="TreeGrafter"/>
</dbReference>
<evidence type="ECO:0000313" key="3">
    <source>
        <dbReference type="Proteomes" id="UP000292695"/>
    </source>
</evidence>
<dbReference type="SUPFAM" id="SSF56655">
    <property type="entry name" value="Carbohydrate phosphatase"/>
    <property type="match status" value="1"/>
</dbReference>
<evidence type="ECO:0000313" key="2">
    <source>
        <dbReference type="EMBL" id="TCC32378.1"/>
    </source>
</evidence>
<dbReference type="RefSeq" id="WP_131290395.1">
    <property type="nucleotide sequence ID" value="NZ_SJKA01000006.1"/>
</dbReference>
<keyword evidence="1" id="KW-0479">Metal-binding</keyword>
<dbReference type="Gene3D" id="3.40.190.80">
    <property type="match status" value="1"/>
</dbReference>
<keyword evidence="1" id="KW-0460">Magnesium</keyword>
<dbReference type="EMBL" id="SJKA01000006">
    <property type="protein sequence ID" value="TCC32378.1"/>
    <property type="molecule type" value="Genomic_DNA"/>
</dbReference>
<proteinExistence type="predicted"/>
<dbReference type="InterPro" id="IPR000760">
    <property type="entry name" value="Inositol_monophosphatase-like"/>
</dbReference>
<dbReference type="Pfam" id="PF00459">
    <property type="entry name" value="Inositol_P"/>
    <property type="match status" value="1"/>
</dbReference>
<name>A0A4R0IMC7_9ACTN</name>
<dbReference type="PANTHER" id="PTHR20854:SF4">
    <property type="entry name" value="INOSITOL-1-MONOPHOSPHATASE-RELATED"/>
    <property type="match status" value="1"/>
</dbReference>
<organism evidence="2 3">
    <name type="scientific">Kribbella sindirgiensis</name>
    <dbReference type="NCBI Taxonomy" id="1124744"/>
    <lineage>
        <taxon>Bacteria</taxon>
        <taxon>Bacillati</taxon>
        <taxon>Actinomycetota</taxon>
        <taxon>Actinomycetes</taxon>
        <taxon>Propionibacteriales</taxon>
        <taxon>Kribbellaceae</taxon>
        <taxon>Kribbella</taxon>
    </lineage>
</organism>
<dbReference type="Gene3D" id="3.30.540.10">
    <property type="entry name" value="Fructose-1,6-Bisphosphatase, subunit A, domain 1"/>
    <property type="match status" value="1"/>
</dbReference>
<gene>
    <name evidence="2" type="ORF">E0H50_19505</name>
</gene>
<dbReference type="PRINTS" id="PR00377">
    <property type="entry name" value="IMPHPHTASES"/>
</dbReference>
<dbReference type="GO" id="GO:0008934">
    <property type="term" value="F:inositol monophosphate 1-phosphatase activity"/>
    <property type="evidence" value="ECO:0007669"/>
    <property type="project" value="TreeGrafter"/>
</dbReference>
<feature type="binding site" evidence="1">
    <location>
        <position position="82"/>
    </location>
    <ligand>
        <name>Mg(2+)</name>
        <dbReference type="ChEBI" id="CHEBI:18420"/>
        <label>1</label>
        <note>catalytic</note>
    </ligand>
</feature>
<comment type="cofactor">
    <cofactor evidence="1">
        <name>Mg(2+)</name>
        <dbReference type="ChEBI" id="CHEBI:18420"/>
    </cofactor>
</comment>
<protein>
    <submittedName>
        <fullName evidence="2">Inositol monophosphatase</fullName>
    </submittedName>
</protein>
<keyword evidence="3" id="KW-1185">Reference proteome</keyword>
<comment type="caution">
    <text evidence="2">The sequence shown here is derived from an EMBL/GenBank/DDBJ whole genome shotgun (WGS) entry which is preliminary data.</text>
</comment>
<dbReference type="GO" id="GO:0046872">
    <property type="term" value="F:metal ion binding"/>
    <property type="evidence" value="ECO:0007669"/>
    <property type="project" value="UniProtKB-KW"/>
</dbReference>
<feature type="binding site" evidence="1">
    <location>
        <position position="84"/>
    </location>
    <ligand>
        <name>Mg(2+)</name>
        <dbReference type="ChEBI" id="CHEBI:18420"/>
        <label>1</label>
        <note>catalytic</note>
    </ligand>
</feature>